<dbReference type="eggNOG" id="ENOG5033801">
    <property type="taxonomic scope" value="Bacteria"/>
</dbReference>
<evidence type="ECO:0000313" key="2">
    <source>
        <dbReference type="Proteomes" id="UP000019593"/>
    </source>
</evidence>
<dbReference type="RefSeq" id="WP_025311946.1">
    <property type="nucleotide sequence ID" value="NZ_CP004372.1"/>
</dbReference>
<organism evidence="1 2">
    <name type="scientific">Roseicyclus elongatus DSM 19469</name>
    <dbReference type="NCBI Taxonomy" id="1294273"/>
    <lineage>
        <taxon>Bacteria</taxon>
        <taxon>Pseudomonadati</taxon>
        <taxon>Pseudomonadota</taxon>
        <taxon>Alphaproteobacteria</taxon>
        <taxon>Rhodobacterales</taxon>
        <taxon>Roseobacteraceae</taxon>
        <taxon>Roseicyclus</taxon>
    </lineage>
</organism>
<evidence type="ECO:0008006" key="3">
    <source>
        <dbReference type="Google" id="ProtNLM"/>
    </source>
</evidence>
<reference evidence="1 2" key="1">
    <citation type="submission" date="2013-03" db="EMBL/GenBank/DDBJ databases">
        <authorList>
            <person name="Fiebig A."/>
            <person name="Goeker M."/>
            <person name="Klenk H.-P.P."/>
        </authorList>
    </citation>
    <scope>NUCLEOTIDE SEQUENCE [LARGE SCALE GENOMIC DNA]</scope>
    <source>
        <strain evidence="2">DSM 19469</strain>
    </source>
</reference>
<proteinExistence type="predicted"/>
<dbReference type="AlphaFoldDB" id="W8S5M5"/>
<dbReference type="HOGENOM" id="CLU_1915526_0_0_5"/>
<dbReference type="Proteomes" id="UP000019593">
    <property type="component" value="Chromosome"/>
</dbReference>
<dbReference type="InterPro" id="IPR038396">
    <property type="entry name" value="SpoIIAA-like_sf"/>
</dbReference>
<dbReference type="Pfam" id="PF11964">
    <property type="entry name" value="SpoIIAA-like"/>
    <property type="match status" value="1"/>
</dbReference>
<dbReference type="InterPro" id="IPR021866">
    <property type="entry name" value="SpoIIAA-like"/>
</dbReference>
<protein>
    <recommendedName>
        <fullName evidence="3">STAS/SEC14 domain-containing protein</fullName>
    </recommendedName>
</protein>
<sequence>MLTTDTITEFDPGIANVHAFRITGAVTREDMAAMGERMNTLFDAVPKDQKIDMLLVFETERSAEPGANWSVDAMKAQAKAVTSVRNYVVANAPGDAGSIVETVGKALPVEAKSFDTEEAALAWLKTDEAKAA</sequence>
<dbReference type="KEGG" id="red:roselon_01770"/>
<dbReference type="STRING" id="1294273.roselon_01770"/>
<dbReference type="InterPro" id="IPR036513">
    <property type="entry name" value="STAS_dom_sf"/>
</dbReference>
<dbReference type="Gene3D" id="3.40.50.10600">
    <property type="entry name" value="SpoIIaa-like domains"/>
    <property type="match status" value="1"/>
</dbReference>
<dbReference type="EMBL" id="CP004372">
    <property type="protein sequence ID" value="AHM04136.1"/>
    <property type="molecule type" value="Genomic_DNA"/>
</dbReference>
<gene>
    <name evidence="1" type="ORF">roselon_01770</name>
</gene>
<accession>W8S5M5</accession>
<dbReference type="SUPFAM" id="SSF52091">
    <property type="entry name" value="SpoIIaa-like"/>
    <property type="match status" value="1"/>
</dbReference>
<keyword evidence="2" id="KW-1185">Reference proteome</keyword>
<name>W8S5M5_9RHOB</name>
<evidence type="ECO:0000313" key="1">
    <source>
        <dbReference type="EMBL" id="AHM04136.1"/>
    </source>
</evidence>